<name>A0A9X0HMT4_SOLP1</name>
<dbReference type="AlphaFoldDB" id="A0A9X0HMT4"/>
<reference evidence="1 2" key="1">
    <citation type="submission" date="2015-11" db="EMBL/GenBank/DDBJ databases">
        <title>Solirubrum puertoriconensis gen. nov. an environmental bacteria isolated in Puerto Rico.</title>
        <authorList>
            <person name="Cuebas-Irizarry M.F."/>
            <person name="Montalvo-Rodriguez R."/>
        </authorList>
    </citation>
    <scope>NUCLEOTIDE SEQUENCE [LARGE SCALE GENOMIC DNA]</scope>
    <source>
        <strain evidence="1 2">MC1A</strain>
    </source>
</reference>
<evidence type="ECO:0000313" key="2">
    <source>
        <dbReference type="Proteomes" id="UP000054223"/>
    </source>
</evidence>
<keyword evidence="2" id="KW-1185">Reference proteome</keyword>
<organism evidence="1 2">
    <name type="scientific">Solirubrum puertoriconensis</name>
    <dbReference type="NCBI Taxonomy" id="1751427"/>
    <lineage>
        <taxon>Bacteria</taxon>
        <taxon>Pseudomonadati</taxon>
        <taxon>Bacteroidota</taxon>
        <taxon>Cytophagia</taxon>
        <taxon>Cytophagales</taxon>
    </lineage>
</organism>
<gene>
    <name evidence="1" type="ORF">ASU33_11950</name>
</gene>
<comment type="caution">
    <text evidence="1">The sequence shown here is derived from an EMBL/GenBank/DDBJ whole genome shotgun (WGS) entry which is preliminary data.</text>
</comment>
<dbReference type="Proteomes" id="UP000054223">
    <property type="component" value="Unassembled WGS sequence"/>
</dbReference>
<sequence>MHANHIAPLQLLFVYNADSGLHNALFDAVHKLVSPGTYPCSLCSVTYGATRMRPEWKQFLRNLPVPVKFLYRNQLSQRYPQLLAHKLPAVFSLSAHDEYEVVVSAEALANLTLNGLINTLHTSLLTPPVCSAPK</sequence>
<evidence type="ECO:0000313" key="1">
    <source>
        <dbReference type="EMBL" id="KUG08832.1"/>
    </source>
</evidence>
<dbReference type="EMBL" id="LNAL01000006">
    <property type="protein sequence ID" value="KUG08832.1"/>
    <property type="molecule type" value="Genomic_DNA"/>
</dbReference>
<proteinExistence type="predicted"/>
<accession>A0A9X0HMT4</accession>
<evidence type="ECO:0008006" key="3">
    <source>
        <dbReference type="Google" id="ProtNLM"/>
    </source>
</evidence>
<protein>
    <recommendedName>
        <fullName evidence="3">GTPase</fullName>
    </recommendedName>
</protein>